<evidence type="ECO:0000313" key="3">
    <source>
        <dbReference type="EMBL" id="MBW41092.1"/>
    </source>
</evidence>
<dbReference type="SUPFAM" id="SSF56672">
    <property type="entry name" value="DNA/RNA polymerases"/>
    <property type="match status" value="1"/>
</dbReference>
<organism evidence="3">
    <name type="scientific">Anopheles triannulatus</name>
    <dbReference type="NCBI Taxonomy" id="58253"/>
    <lineage>
        <taxon>Eukaryota</taxon>
        <taxon>Metazoa</taxon>
        <taxon>Ecdysozoa</taxon>
        <taxon>Arthropoda</taxon>
        <taxon>Hexapoda</taxon>
        <taxon>Insecta</taxon>
        <taxon>Pterygota</taxon>
        <taxon>Neoptera</taxon>
        <taxon>Endopterygota</taxon>
        <taxon>Diptera</taxon>
        <taxon>Nematocera</taxon>
        <taxon>Culicoidea</taxon>
        <taxon>Culicidae</taxon>
        <taxon>Anophelinae</taxon>
        <taxon>Anopheles</taxon>
    </lineage>
</organism>
<keyword evidence="1" id="KW-0175">Coiled coil</keyword>
<dbReference type="InterPro" id="IPR036691">
    <property type="entry name" value="Endo/exonu/phosph_ase_sf"/>
</dbReference>
<dbReference type="GO" id="GO:0003824">
    <property type="term" value="F:catalytic activity"/>
    <property type="evidence" value="ECO:0007669"/>
    <property type="project" value="InterPro"/>
</dbReference>
<name>A0A2M4AK35_9DIPT</name>
<evidence type="ECO:0000259" key="2">
    <source>
        <dbReference type="PROSITE" id="PS50878"/>
    </source>
</evidence>
<feature type="coiled-coil region" evidence="1">
    <location>
        <begin position="317"/>
        <end position="364"/>
    </location>
</feature>
<accession>A0A2M4AK35</accession>
<evidence type="ECO:0000256" key="1">
    <source>
        <dbReference type="SAM" id="Coils"/>
    </source>
</evidence>
<dbReference type="AlphaFoldDB" id="A0A2M4AK35"/>
<dbReference type="SUPFAM" id="SSF56219">
    <property type="entry name" value="DNase I-like"/>
    <property type="match status" value="1"/>
</dbReference>
<dbReference type="EMBL" id="GGFK01007771">
    <property type="protein sequence ID" value="MBW41092.1"/>
    <property type="molecule type" value="Transcribed_RNA"/>
</dbReference>
<dbReference type="InterPro" id="IPR043502">
    <property type="entry name" value="DNA/RNA_pol_sf"/>
</dbReference>
<dbReference type="InterPro" id="IPR005135">
    <property type="entry name" value="Endo/exonuclease/phosphatase"/>
</dbReference>
<dbReference type="Gene3D" id="3.60.10.10">
    <property type="entry name" value="Endonuclease/exonuclease/phosphatase"/>
    <property type="match status" value="1"/>
</dbReference>
<dbReference type="CDD" id="cd01650">
    <property type="entry name" value="RT_nLTR_like"/>
    <property type="match status" value="1"/>
</dbReference>
<dbReference type="InterPro" id="IPR000477">
    <property type="entry name" value="RT_dom"/>
</dbReference>
<dbReference type="Pfam" id="PF00078">
    <property type="entry name" value="RVT_1"/>
    <property type="match status" value="1"/>
</dbReference>
<proteinExistence type="predicted"/>
<protein>
    <submittedName>
        <fullName evidence="3">Putative r1-6 dk</fullName>
    </submittedName>
</protein>
<dbReference type="PROSITE" id="PS50878">
    <property type="entry name" value="RT_POL"/>
    <property type="match status" value="1"/>
</dbReference>
<sequence length="1064" mass="118024">MPNVRGQPPHRSSEVPGVRQSTLLSVLQLNTNRCKDALDLLTQRVREQGVDVALIAEQYQAWSRISRSSQGRWVEDPSKKAAIYACGDLPIQMIRSIDHVGLVVVDIGGVTFASCYAPPKCGMDHYRGLLDALLAAIRGRPKVVVGGDFNAWAEDWGSRSTNARGLELLAAMDCAGLTLLNRGTIPTYLGRCGQHTSIVDVTFASPSVAGLGDWRVDPQETGSDHAALCYTVGTSLPMEQPRTSGWPAKKGIATGWVMRQFDAESFEIALEALRFGEVTADAASVTDGLTNACSEIMAPSRAGGRRSRQAYWWSDELAELRATCTKARRRLHSTKNAERRVQRLAEYRSARKALRVAIRRSKRQKLKELASLVEDDPWGVGYRVAMSQVRGNRLPQETDPVIMSKIVDDLFPQHSPMEWPTTALESAKTVVRPVTTEELLDIASSLNSAKAPGPDGIPNAAVATAIRLYPNVFQGMFQRYLDDGEFPDEWKLQRLVLLPKPGKPPGMSSSSRPLCMLNTVGKVFERIILERLNDTLERDPDGPRLSEQQYGFRKGRSTVDAIQQVVQYGEEWRKSGAVCMAVALDVKNAFNSASWTRIGSALQAKGCPERLLKVLASYFRGRRLVYNTDAGQMERVVTAGVPQGSILGPTLWNTMYDGVLEVPLPERVRTIAFADDVILLVPGANCTEAVRTAQVAIEAIHQWMEQNSLKLALDKTEALIFKRGQTSQGRRFKARGVDCYTTETIRYLGVVLQENLQWQPHVKYATEKASKASKALRLLMPRHGGPSCTTRLLLASAAISAIRYAAPAWARAVRQKGNPGMLNAAQRLSAIAATSAFRTVAHWNIALVAGMTPICLLLLEDQRCHEYFREEHRLQRVPQASEVVRRREHLATIQQWQSQWDAGAVGRGASRYAKWTHRVIPEVGAWIGRKHGQVDFFLAQVLTGHGFFREYFNVMSIASSPDCTHCPGVVESVEHVMFECPRFVGIREEMTHGGERPLCAELLSSCERWKEISRACQAIMRQLQRRWDQDRAAAARDPAAAEVAARISAATDTHRRTSRDLHGP</sequence>
<dbReference type="GO" id="GO:0071897">
    <property type="term" value="P:DNA biosynthetic process"/>
    <property type="evidence" value="ECO:0007669"/>
    <property type="project" value="UniProtKB-ARBA"/>
</dbReference>
<reference evidence="3" key="1">
    <citation type="submission" date="2018-01" db="EMBL/GenBank/DDBJ databases">
        <title>An insight into the sialome of Amazonian anophelines.</title>
        <authorList>
            <person name="Ribeiro J.M."/>
            <person name="Scarpassa V."/>
            <person name="Calvo E."/>
        </authorList>
    </citation>
    <scope>NUCLEOTIDE SEQUENCE</scope>
    <source>
        <tissue evidence="3">Salivary glands</tissue>
    </source>
</reference>
<dbReference type="CDD" id="cd09077">
    <property type="entry name" value="R1-I-EN"/>
    <property type="match status" value="1"/>
</dbReference>
<feature type="domain" description="Reverse transcriptase" evidence="2">
    <location>
        <begin position="479"/>
        <end position="752"/>
    </location>
</feature>
<dbReference type="PANTHER" id="PTHR19446">
    <property type="entry name" value="REVERSE TRANSCRIPTASES"/>
    <property type="match status" value="1"/>
</dbReference>
<dbReference type="Pfam" id="PF14529">
    <property type="entry name" value="Exo_endo_phos_2"/>
    <property type="match status" value="1"/>
</dbReference>